<proteinExistence type="predicted"/>
<keyword evidence="2" id="KW-1185">Reference proteome</keyword>
<gene>
    <name evidence="1" type="ORF">NDU88_008636</name>
</gene>
<accession>A0AAV7N5K1</accession>
<dbReference type="AlphaFoldDB" id="A0AAV7N5K1"/>
<evidence type="ECO:0000313" key="2">
    <source>
        <dbReference type="Proteomes" id="UP001066276"/>
    </source>
</evidence>
<dbReference type="Proteomes" id="UP001066276">
    <property type="component" value="Chromosome 9"/>
</dbReference>
<sequence length="78" mass="8763">MKSIGIALHFGLLPPRGVSDDEAINDGTYITSRLCDVSIRSPWKETLGNQSIYVATNAISERPLMNEIFVRNQLLMRQ</sequence>
<organism evidence="1 2">
    <name type="scientific">Pleurodeles waltl</name>
    <name type="common">Iberian ribbed newt</name>
    <dbReference type="NCBI Taxonomy" id="8319"/>
    <lineage>
        <taxon>Eukaryota</taxon>
        <taxon>Metazoa</taxon>
        <taxon>Chordata</taxon>
        <taxon>Craniata</taxon>
        <taxon>Vertebrata</taxon>
        <taxon>Euteleostomi</taxon>
        <taxon>Amphibia</taxon>
        <taxon>Batrachia</taxon>
        <taxon>Caudata</taxon>
        <taxon>Salamandroidea</taxon>
        <taxon>Salamandridae</taxon>
        <taxon>Pleurodelinae</taxon>
        <taxon>Pleurodeles</taxon>
    </lineage>
</organism>
<evidence type="ECO:0000313" key="1">
    <source>
        <dbReference type="EMBL" id="KAJ1111300.1"/>
    </source>
</evidence>
<reference evidence="1" key="1">
    <citation type="journal article" date="2022" name="bioRxiv">
        <title>Sequencing and chromosome-scale assembly of the giantPleurodeles waltlgenome.</title>
        <authorList>
            <person name="Brown T."/>
            <person name="Elewa A."/>
            <person name="Iarovenko S."/>
            <person name="Subramanian E."/>
            <person name="Araus A.J."/>
            <person name="Petzold A."/>
            <person name="Susuki M."/>
            <person name="Suzuki K.-i.T."/>
            <person name="Hayashi T."/>
            <person name="Toyoda A."/>
            <person name="Oliveira C."/>
            <person name="Osipova E."/>
            <person name="Leigh N.D."/>
            <person name="Simon A."/>
            <person name="Yun M.H."/>
        </authorList>
    </citation>
    <scope>NUCLEOTIDE SEQUENCE</scope>
    <source>
        <strain evidence="1">20211129_DDA</strain>
        <tissue evidence="1">Liver</tissue>
    </source>
</reference>
<name>A0AAV7N5K1_PLEWA</name>
<dbReference type="EMBL" id="JANPWB010000013">
    <property type="protein sequence ID" value="KAJ1111300.1"/>
    <property type="molecule type" value="Genomic_DNA"/>
</dbReference>
<protein>
    <submittedName>
        <fullName evidence="1">Uncharacterized protein</fullName>
    </submittedName>
</protein>
<comment type="caution">
    <text evidence="1">The sequence shown here is derived from an EMBL/GenBank/DDBJ whole genome shotgun (WGS) entry which is preliminary data.</text>
</comment>